<keyword evidence="2" id="KW-0863">Zinc-finger</keyword>
<dbReference type="InterPro" id="IPR000313">
    <property type="entry name" value="PWWP_dom"/>
</dbReference>
<dbReference type="Gene3D" id="2.30.30.140">
    <property type="match status" value="1"/>
</dbReference>
<dbReference type="OrthoDB" id="757982at2759"/>
<evidence type="ECO:0000256" key="1">
    <source>
        <dbReference type="ARBA" id="ARBA00022723"/>
    </source>
</evidence>
<dbReference type="SMART" id="SM00293">
    <property type="entry name" value="PWWP"/>
    <property type="match status" value="1"/>
</dbReference>
<feature type="domain" description="CW-type" evidence="5">
    <location>
        <begin position="65"/>
        <end position="117"/>
    </location>
</feature>
<dbReference type="PROSITE" id="PS50812">
    <property type="entry name" value="PWWP"/>
    <property type="match status" value="1"/>
</dbReference>
<dbReference type="PANTHER" id="PTHR15999:SF2">
    <property type="entry name" value="ZINC FINGER CW-TYPE PWWP DOMAIN PROTEIN 1"/>
    <property type="match status" value="1"/>
</dbReference>
<keyword evidence="6" id="KW-1185">Reference proteome</keyword>
<dbReference type="Pfam" id="PF07496">
    <property type="entry name" value="zf-CW"/>
    <property type="match status" value="1"/>
</dbReference>
<dbReference type="InterPro" id="IPR011124">
    <property type="entry name" value="Znf_CW"/>
</dbReference>
<reference evidence="7" key="1">
    <citation type="submission" date="2025-08" db="UniProtKB">
        <authorList>
            <consortium name="RefSeq"/>
        </authorList>
    </citation>
    <scope>IDENTIFICATION</scope>
</reference>
<keyword evidence="1" id="KW-0479">Metal-binding</keyword>
<gene>
    <name evidence="7" type="primary">LOC112046989</name>
</gene>
<proteinExistence type="predicted"/>
<sequence>MDEAILPVENAHEPFEEAHQPSLVDAMQTENMVTSSQSSSKYKDILSQPAAGVSHRQRLLWLQKRRSPGLWAQCDECSRWRYLPHVLDRHELPVKWYCRMNPDSTFASCSAPEYPIRMRDEEDLIHSEYNAGSLVMGRVEGWPWWPGMVDDCPDTEQYYWLDGFSDIPTHYNVVFFDAEDVTRAWLAPSDIKPFKDRKKVNIDFKKNNRERIKVALKQAKEAEKMTLTERLAKFSFVGRYKGDINSPKKVNKKEIGKYKELFERKFSVAMPDDEISDSESVPE</sequence>
<evidence type="ECO:0000313" key="7">
    <source>
        <dbReference type="RefSeq" id="XP_023939659.2"/>
    </source>
</evidence>
<keyword evidence="3" id="KW-0862">Zinc</keyword>
<organism evidence="6 7">
    <name type="scientific">Bicyclus anynana</name>
    <name type="common">Squinting bush brown butterfly</name>
    <dbReference type="NCBI Taxonomy" id="110368"/>
    <lineage>
        <taxon>Eukaryota</taxon>
        <taxon>Metazoa</taxon>
        <taxon>Ecdysozoa</taxon>
        <taxon>Arthropoda</taxon>
        <taxon>Hexapoda</taxon>
        <taxon>Insecta</taxon>
        <taxon>Pterygota</taxon>
        <taxon>Neoptera</taxon>
        <taxon>Endopterygota</taxon>
        <taxon>Lepidoptera</taxon>
        <taxon>Glossata</taxon>
        <taxon>Ditrysia</taxon>
        <taxon>Papilionoidea</taxon>
        <taxon>Nymphalidae</taxon>
        <taxon>Satyrinae</taxon>
        <taxon>Satyrini</taxon>
        <taxon>Mycalesina</taxon>
        <taxon>Bicyclus</taxon>
    </lineage>
</organism>
<dbReference type="SUPFAM" id="SSF63748">
    <property type="entry name" value="Tudor/PWWP/MBT"/>
    <property type="match status" value="1"/>
</dbReference>
<dbReference type="PANTHER" id="PTHR15999">
    <property type="entry name" value="ZINC FINGER CW-TYPE PWWP DOMAIN PROTEIN 1"/>
    <property type="match status" value="1"/>
</dbReference>
<dbReference type="InterPro" id="IPR042778">
    <property type="entry name" value="ZCWPW1/ZCWPW2"/>
</dbReference>
<dbReference type="RefSeq" id="XP_023939659.2">
    <property type="nucleotide sequence ID" value="XM_024083891.2"/>
</dbReference>
<evidence type="ECO:0000313" key="6">
    <source>
        <dbReference type="Proteomes" id="UP001652582"/>
    </source>
</evidence>
<dbReference type="PROSITE" id="PS51050">
    <property type="entry name" value="ZF_CW"/>
    <property type="match status" value="1"/>
</dbReference>
<dbReference type="GeneID" id="112046989"/>
<dbReference type="Gene3D" id="3.30.40.100">
    <property type="match status" value="1"/>
</dbReference>
<dbReference type="Proteomes" id="UP001652582">
    <property type="component" value="Chromosome 5"/>
</dbReference>
<evidence type="ECO:0000256" key="2">
    <source>
        <dbReference type="ARBA" id="ARBA00022771"/>
    </source>
</evidence>
<dbReference type="CDD" id="cd20145">
    <property type="entry name" value="PWWP_ZCWPW1"/>
    <property type="match status" value="1"/>
</dbReference>
<name>A0A6J1MYI8_BICAN</name>
<accession>A0A6J1MYI8</accession>
<protein>
    <submittedName>
        <fullName evidence="7">Zinc finger CW-type PWWP domain protein 1-like</fullName>
    </submittedName>
</protein>
<evidence type="ECO:0000256" key="3">
    <source>
        <dbReference type="ARBA" id="ARBA00022833"/>
    </source>
</evidence>
<dbReference type="Pfam" id="PF00855">
    <property type="entry name" value="PWWP"/>
    <property type="match status" value="1"/>
</dbReference>
<evidence type="ECO:0000259" key="4">
    <source>
        <dbReference type="PROSITE" id="PS50812"/>
    </source>
</evidence>
<feature type="domain" description="PWWP" evidence="4">
    <location>
        <begin position="131"/>
        <end position="197"/>
    </location>
</feature>
<evidence type="ECO:0000259" key="5">
    <source>
        <dbReference type="PROSITE" id="PS51050"/>
    </source>
</evidence>